<dbReference type="OrthoDB" id="189973at2157"/>
<evidence type="ECO:0000313" key="2">
    <source>
        <dbReference type="Proteomes" id="UP000705823"/>
    </source>
</evidence>
<dbReference type="Gene3D" id="1.10.10.10">
    <property type="entry name" value="Winged helix-like DNA-binding domain superfamily/Winged helix DNA-binding domain"/>
    <property type="match status" value="1"/>
</dbReference>
<organism evidence="1 2">
    <name type="scientific">Halonotius terrestris</name>
    <dbReference type="NCBI Taxonomy" id="2487750"/>
    <lineage>
        <taxon>Archaea</taxon>
        <taxon>Methanobacteriati</taxon>
        <taxon>Methanobacteriota</taxon>
        <taxon>Stenosarchaea group</taxon>
        <taxon>Halobacteria</taxon>
        <taxon>Halobacteriales</taxon>
        <taxon>Haloferacaceae</taxon>
        <taxon>Halonotius</taxon>
    </lineage>
</organism>
<dbReference type="EMBL" id="RKLU01000011">
    <property type="protein sequence ID" value="TQQ78613.1"/>
    <property type="molecule type" value="Genomic_DNA"/>
</dbReference>
<reference evidence="1" key="1">
    <citation type="submission" date="2019-02" db="EMBL/GenBank/DDBJ databases">
        <title>Halonotius sp. a new haloarchaeum isolated from saline soil.</title>
        <authorList>
            <person name="Duran-Viseras A."/>
            <person name="Sanchez-Porro C."/>
            <person name="Ventosa A."/>
        </authorList>
    </citation>
    <scope>NUCLEOTIDE SEQUENCE</scope>
    <source>
        <strain evidence="1">F15B</strain>
    </source>
</reference>
<gene>
    <name evidence="1" type="ORF">EGH24_13910</name>
</gene>
<keyword evidence="2" id="KW-1185">Reference proteome</keyword>
<evidence type="ECO:0000313" key="1">
    <source>
        <dbReference type="EMBL" id="TQQ78613.1"/>
    </source>
</evidence>
<name>A0A8J8P9T1_9EURY</name>
<sequence>MDDDELLAVFRESPDPALFVKEVAAEVEYTRQGVKNRLDTLADEGELVKKKGGRRSAVYWLASDASSAKRRSPS</sequence>
<protein>
    <submittedName>
        <fullName evidence="1">Uncharacterized protein</fullName>
    </submittedName>
</protein>
<dbReference type="RefSeq" id="WP_142980739.1">
    <property type="nucleotide sequence ID" value="NZ_RKLU01000011.1"/>
</dbReference>
<dbReference type="Proteomes" id="UP000705823">
    <property type="component" value="Unassembled WGS sequence"/>
</dbReference>
<proteinExistence type="predicted"/>
<accession>A0A8J8P9T1</accession>
<dbReference type="AlphaFoldDB" id="A0A8J8P9T1"/>
<dbReference type="InterPro" id="IPR036388">
    <property type="entry name" value="WH-like_DNA-bd_sf"/>
</dbReference>
<comment type="caution">
    <text evidence="1">The sequence shown here is derived from an EMBL/GenBank/DDBJ whole genome shotgun (WGS) entry which is preliminary data.</text>
</comment>